<dbReference type="Pfam" id="PF03826">
    <property type="entry name" value="OAR"/>
    <property type="match status" value="1"/>
</dbReference>
<dbReference type="InterPro" id="IPR001356">
    <property type="entry name" value="HD"/>
</dbReference>
<dbReference type="PANTHER" id="PTHR45882:SF3">
    <property type="entry name" value="PITUITARY HOMEOBOX HOMOLOG PTX1"/>
    <property type="match status" value="1"/>
</dbReference>
<keyword evidence="3" id="KW-0217">Developmental protein</keyword>
<evidence type="ECO:0000256" key="2">
    <source>
        <dbReference type="ARBA" id="ARBA00006503"/>
    </source>
</evidence>
<dbReference type="CDD" id="cd00086">
    <property type="entry name" value="homeodomain"/>
    <property type="match status" value="1"/>
</dbReference>
<dbReference type="PROSITE" id="PS00027">
    <property type="entry name" value="HOMEOBOX_1"/>
    <property type="match status" value="1"/>
</dbReference>
<feature type="region of interest" description="Disordered" evidence="9">
    <location>
        <begin position="302"/>
        <end position="406"/>
    </location>
</feature>
<sequence length="608" mass="66125">MDYRPDGFFSPAAAAAAVAAHQHYHHYSNHSHQAAMAGSTYGYHTQYPHAHHPYYNNGYMGGFSSGAGSDVGALFGGSPSTSPNSNTTNPNNSPLSTSLSLLPGSPPVSSNSLSTSPMATSSVLTPFSLATRYGNGRQWLNGSCMENQIHHKSVTSNPAFYNGSGLASLVAQAAALPPSVSFDDPPTASCNGGKALNNYNHDSNTARSSCSRKTEENRYHHASVELCNDEASKNSKLNTNNAAADRGQCTERTGKNSHQSEIRQEKYFPSCYEANNDVEVSATATTNNRRSKYPTVAEVVSDSADATMDSSPPSCGVSSDTNSRDEDMDKGNSKRQVDSLEPSQFGRVNITATAETSEPKKKPTEGEDGDTKGEGGATENSQSDDPDGEGKNKRRQRRQRTHFTSHQLQELETVFAHNRYPDMSTREHISQYTTLSEQRVRVWFKNRRAKWRKRERNQMTDYKNFPFNGIMPGYDEMYGYPTYNWPKMASPLSTKPYPWGLNSALNSMGSLTTQPLGFSQNSSVATSVIPNMNSALGSMGPGSASNPTHYAGAANPYNSYGLRATPDPCNSSIASLRLKAKQHTDYIGYPTVLEPPLAACQYNAHKNI</sequence>
<evidence type="ECO:0000256" key="5">
    <source>
        <dbReference type="ARBA" id="ARBA00023155"/>
    </source>
</evidence>
<dbReference type="EMBL" id="AB731221">
    <property type="protein sequence ID" value="BAM35169.1"/>
    <property type="molecule type" value="mRNA"/>
</dbReference>
<dbReference type="GO" id="GO:0009653">
    <property type="term" value="P:anatomical structure morphogenesis"/>
    <property type="evidence" value="ECO:0007669"/>
    <property type="project" value="TreeGrafter"/>
</dbReference>
<dbReference type="PROSITE" id="PS50803">
    <property type="entry name" value="OAR"/>
    <property type="match status" value="1"/>
</dbReference>
<evidence type="ECO:0000256" key="1">
    <source>
        <dbReference type="ARBA" id="ARBA00004123"/>
    </source>
</evidence>
<dbReference type="InterPro" id="IPR009057">
    <property type="entry name" value="Homeodomain-like_sf"/>
</dbReference>
<reference evidence="12" key="1">
    <citation type="journal article" date="2012" name="Dev. Growth Differ.">
        <title>Transcription regulatory mechanism of Pitx in the papilla-forming region in the ascidian, Halocynthia roretzi, implies conserved involvement of Otx as the upstream gene in the adhesive organ development of chordates.</title>
        <authorList>
            <person name="Yoshida K."/>
            <person name="Ueno M."/>
            <person name="Niwano T."/>
            <person name="Saiga H."/>
        </authorList>
    </citation>
    <scope>NUCLEOTIDE SEQUENCE</scope>
</reference>
<feature type="compositionally biased region" description="Basic residues" evidence="9">
    <location>
        <begin position="392"/>
        <end position="403"/>
    </location>
</feature>
<comment type="subcellular location">
    <subcellularLocation>
        <location evidence="1 7 8">Nucleus</location>
    </subcellularLocation>
</comment>
<feature type="DNA-binding region" description="Homeobox" evidence="7">
    <location>
        <begin position="396"/>
        <end position="455"/>
    </location>
</feature>
<dbReference type="SUPFAM" id="SSF46689">
    <property type="entry name" value="Homeodomain-like"/>
    <property type="match status" value="1"/>
</dbReference>
<feature type="compositionally biased region" description="Low complexity" evidence="9">
    <location>
        <begin position="78"/>
        <end position="117"/>
    </location>
</feature>
<comment type="similarity">
    <text evidence="2">Belongs to the paired homeobox family. Bicoid subfamily.</text>
</comment>
<dbReference type="Pfam" id="PF00046">
    <property type="entry name" value="Homeodomain"/>
    <property type="match status" value="1"/>
</dbReference>
<feature type="compositionally biased region" description="Polar residues" evidence="9">
    <location>
        <begin position="308"/>
        <end position="321"/>
    </location>
</feature>
<dbReference type="SMART" id="SM00389">
    <property type="entry name" value="HOX"/>
    <property type="match status" value="1"/>
</dbReference>
<keyword evidence="4 7" id="KW-0238">DNA-binding</keyword>
<keyword evidence="5 7" id="KW-0371">Homeobox</keyword>
<feature type="domain" description="OAR" evidence="11">
    <location>
        <begin position="571"/>
        <end position="584"/>
    </location>
</feature>
<dbReference type="GO" id="GO:0000978">
    <property type="term" value="F:RNA polymerase II cis-regulatory region sequence-specific DNA binding"/>
    <property type="evidence" value="ECO:0007669"/>
    <property type="project" value="TreeGrafter"/>
</dbReference>
<evidence type="ECO:0000256" key="4">
    <source>
        <dbReference type="ARBA" id="ARBA00023125"/>
    </source>
</evidence>
<name>I7H930_HALRO</name>
<feature type="compositionally biased region" description="Basic and acidic residues" evidence="9">
    <location>
        <begin position="248"/>
        <end position="262"/>
    </location>
</feature>
<evidence type="ECO:0000259" key="10">
    <source>
        <dbReference type="PROSITE" id="PS50071"/>
    </source>
</evidence>
<feature type="domain" description="Homeobox" evidence="10">
    <location>
        <begin position="394"/>
        <end position="454"/>
    </location>
</feature>
<proteinExistence type="evidence at transcript level"/>
<evidence type="ECO:0000256" key="9">
    <source>
        <dbReference type="SAM" id="MobiDB-lite"/>
    </source>
</evidence>
<dbReference type="Gene3D" id="1.10.10.60">
    <property type="entry name" value="Homeodomain-like"/>
    <property type="match status" value="1"/>
</dbReference>
<accession>I7H930</accession>
<dbReference type="GO" id="GO:0005634">
    <property type="term" value="C:nucleus"/>
    <property type="evidence" value="ECO:0007669"/>
    <property type="project" value="UniProtKB-SubCell"/>
</dbReference>
<feature type="compositionally biased region" description="Basic and acidic residues" evidence="9">
    <location>
        <begin position="322"/>
        <end position="338"/>
    </location>
</feature>
<gene>
    <name evidence="12" type="primary">Pitx</name>
</gene>
<evidence type="ECO:0000256" key="3">
    <source>
        <dbReference type="ARBA" id="ARBA00022473"/>
    </source>
</evidence>
<keyword evidence="6 7" id="KW-0539">Nucleus</keyword>
<feature type="region of interest" description="Disordered" evidence="9">
    <location>
        <begin position="235"/>
        <end position="262"/>
    </location>
</feature>
<dbReference type="EMBL" id="AB731222">
    <property type="protein sequence ID" value="BAM35170.1"/>
    <property type="molecule type" value="Genomic_DNA"/>
</dbReference>
<protein>
    <submittedName>
        <fullName evidence="12">Homeodomain transcription factor</fullName>
    </submittedName>
</protein>
<feature type="compositionally biased region" description="Basic and acidic residues" evidence="9">
    <location>
        <begin position="357"/>
        <end position="373"/>
    </location>
</feature>
<feature type="region of interest" description="Disordered" evidence="9">
    <location>
        <begin position="74"/>
        <end position="117"/>
    </location>
</feature>
<dbReference type="PANTHER" id="PTHR45882">
    <property type="entry name" value="PITUITARY HOMEOBOX HOMOLOG PTX1"/>
    <property type="match status" value="1"/>
</dbReference>
<evidence type="ECO:0000256" key="7">
    <source>
        <dbReference type="PROSITE-ProRule" id="PRU00108"/>
    </source>
</evidence>
<evidence type="ECO:0000259" key="11">
    <source>
        <dbReference type="PROSITE" id="PS50803"/>
    </source>
</evidence>
<dbReference type="PROSITE" id="PS50071">
    <property type="entry name" value="HOMEOBOX_2"/>
    <property type="match status" value="1"/>
</dbReference>
<evidence type="ECO:0000256" key="8">
    <source>
        <dbReference type="RuleBase" id="RU000682"/>
    </source>
</evidence>
<evidence type="ECO:0000313" key="12">
    <source>
        <dbReference type="EMBL" id="BAM35170.1"/>
    </source>
</evidence>
<evidence type="ECO:0000256" key="6">
    <source>
        <dbReference type="ARBA" id="ARBA00023242"/>
    </source>
</evidence>
<dbReference type="AlphaFoldDB" id="I7H930"/>
<dbReference type="GO" id="GO:0000981">
    <property type="term" value="F:DNA-binding transcription factor activity, RNA polymerase II-specific"/>
    <property type="evidence" value="ECO:0007669"/>
    <property type="project" value="InterPro"/>
</dbReference>
<dbReference type="FunFam" id="1.10.10.60:FF:000679">
    <property type="entry name" value="Homeobox protein aristaless"/>
    <property type="match status" value="1"/>
</dbReference>
<dbReference type="InterPro" id="IPR017970">
    <property type="entry name" value="Homeobox_CS"/>
</dbReference>
<organism evidence="12">
    <name type="scientific">Halocynthia roretzi</name>
    <name type="common">Sea squirt</name>
    <name type="synonym">Cynthia roretzi</name>
    <dbReference type="NCBI Taxonomy" id="7729"/>
    <lineage>
        <taxon>Eukaryota</taxon>
        <taxon>Metazoa</taxon>
        <taxon>Chordata</taxon>
        <taxon>Tunicata</taxon>
        <taxon>Ascidiacea</taxon>
        <taxon>Stolidobranchia</taxon>
        <taxon>Pyuridae</taxon>
        <taxon>Halocynthia</taxon>
    </lineage>
</organism>
<dbReference type="InterPro" id="IPR003654">
    <property type="entry name" value="OAR_dom"/>
</dbReference>